<dbReference type="Pfam" id="PF09361">
    <property type="entry name" value="Phasin_2"/>
    <property type="match status" value="1"/>
</dbReference>
<organism evidence="2 3">
    <name type="scientific">Georhizobium profundi</name>
    <dbReference type="NCBI Taxonomy" id="2341112"/>
    <lineage>
        <taxon>Bacteria</taxon>
        <taxon>Pseudomonadati</taxon>
        <taxon>Pseudomonadota</taxon>
        <taxon>Alphaproteobacteria</taxon>
        <taxon>Hyphomicrobiales</taxon>
        <taxon>Rhizobiaceae</taxon>
        <taxon>Georhizobium</taxon>
    </lineage>
</organism>
<sequence>MLNFDDANKAGKDTMDTMLKSYSTMATGMQTIASEAADYSKKSFEHSAAMVEKLSAAKSMEKVFEIQTDYAKSSYEAFVQQATKMGEIYADLAKDVYKPFERSMGKAAN</sequence>
<evidence type="ECO:0000313" key="3">
    <source>
        <dbReference type="Proteomes" id="UP000268192"/>
    </source>
</evidence>
<dbReference type="Proteomes" id="UP000268192">
    <property type="component" value="Chromosome"/>
</dbReference>
<reference evidence="2 3" key="1">
    <citation type="submission" date="2018-09" db="EMBL/GenBank/DDBJ databases">
        <title>Marinorhizobium profundi gen. nov., sp. nov., isolated from a deep-sea sediment sample from the New Britain Trench and proposal of Marinorhizobiaceae fam. nov. in the order Rhizobiales of the class Alphaproteobacteria.</title>
        <authorList>
            <person name="Cao J."/>
        </authorList>
    </citation>
    <scope>NUCLEOTIDE SEQUENCE [LARGE SCALE GENOMIC DNA]</scope>
    <source>
        <strain evidence="2 3">WS11</strain>
    </source>
</reference>
<feature type="domain" description="Phasin" evidence="1">
    <location>
        <begin position="6"/>
        <end position="102"/>
    </location>
</feature>
<evidence type="ECO:0000259" key="1">
    <source>
        <dbReference type="Pfam" id="PF09361"/>
    </source>
</evidence>
<dbReference type="AlphaFoldDB" id="A0A3Q8XRL2"/>
<dbReference type="InterPro" id="IPR018968">
    <property type="entry name" value="Phasin"/>
</dbReference>
<keyword evidence="3" id="KW-1185">Reference proteome</keyword>
<evidence type="ECO:0000313" key="2">
    <source>
        <dbReference type="EMBL" id="AZN72036.1"/>
    </source>
</evidence>
<gene>
    <name evidence="2" type="ORF">D5400_12785</name>
</gene>
<dbReference type="KEGG" id="abaw:D5400_12785"/>
<dbReference type="EMBL" id="CP032509">
    <property type="protein sequence ID" value="AZN72036.1"/>
    <property type="molecule type" value="Genomic_DNA"/>
</dbReference>
<dbReference type="SUPFAM" id="SSF47857">
    <property type="entry name" value="Apolipophorin-III"/>
    <property type="match status" value="1"/>
</dbReference>
<proteinExistence type="predicted"/>
<protein>
    <submittedName>
        <fullName evidence="2">Phasin family protein</fullName>
    </submittedName>
</protein>
<accession>A0A3Q8XRL2</accession>
<name>A0A3Q8XRL2_9HYPH</name>
<dbReference type="RefSeq" id="WP_126010350.1">
    <property type="nucleotide sequence ID" value="NZ_CP032509.1"/>
</dbReference>
<dbReference type="OrthoDB" id="7678100at2"/>
<dbReference type="InterPro" id="IPR010127">
    <property type="entry name" value="Phasin_subfam-1"/>
</dbReference>
<dbReference type="NCBIfam" id="TIGR01841">
    <property type="entry name" value="phasin"/>
    <property type="match status" value="1"/>
</dbReference>